<evidence type="ECO:0000313" key="2">
    <source>
        <dbReference type="EMBL" id="KAK8404235.1"/>
    </source>
</evidence>
<evidence type="ECO:0000313" key="3">
    <source>
        <dbReference type="Proteomes" id="UP001487740"/>
    </source>
</evidence>
<name>A0AAW0V062_SCYPA</name>
<gene>
    <name evidence="2" type="ORF">O3P69_000357</name>
</gene>
<keyword evidence="3" id="KW-1185">Reference proteome</keyword>
<dbReference type="Proteomes" id="UP001487740">
    <property type="component" value="Unassembled WGS sequence"/>
</dbReference>
<reference evidence="2 3" key="1">
    <citation type="submission" date="2023-03" db="EMBL/GenBank/DDBJ databases">
        <title>High-quality genome of Scylla paramamosain provides insights in environmental adaptation.</title>
        <authorList>
            <person name="Zhang L."/>
        </authorList>
    </citation>
    <scope>NUCLEOTIDE SEQUENCE [LARGE SCALE GENOMIC DNA]</scope>
    <source>
        <strain evidence="2">LZ_2023a</strain>
        <tissue evidence="2">Muscle</tissue>
    </source>
</reference>
<dbReference type="EMBL" id="JARAKH010000005">
    <property type="protein sequence ID" value="KAK8404235.1"/>
    <property type="molecule type" value="Genomic_DNA"/>
</dbReference>
<dbReference type="AlphaFoldDB" id="A0AAW0V062"/>
<proteinExistence type="predicted"/>
<sequence length="82" mass="9242">MNIKVPNGQKRSLEPLKDPGSVVVGKCSPGSRSPVVRIIHPQSENLWRRKKQRHDHFLETSVSGCRKSSYSSKAAWRCGRVD</sequence>
<comment type="caution">
    <text evidence="2">The sequence shown here is derived from an EMBL/GenBank/DDBJ whole genome shotgun (WGS) entry which is preliminary data.</text>
</comment>
<organism evidence="2 3">
    <name type="scientific">Scylla paramamosain</name>
    <name type="common">Mud crab</name>
    <dbReference type="NCBI Taxonomy" id="85552"/>
    <lineage>
        <taxon>Eukaryota</taxon>
        <taxon>Metazoa</taxon>
        <taxon>Ecdysozoa</taxon>
        <taxon>Arthropoda</taxon>
        <taxon>Crustacea</taxon>
        <taxon>Multicrustacea</taxon>
        <taxon>Malacostraca</taxon>
        <taxon>Eumalacostraca</taxon>
        <taxon>Eucarida</taxon>
        <taxon>Decapoda</taxon>
        <taxon>Pleocyemata</taxon>
        <taxon>Brachyura</taxon>
        <taxon>Eubrachyura</taxon>
        <taxon>Portunoidea</taxon>
        <taxon>Portunidae</taxon>
        <taxon>Portuninae</taxon>
        <taxon>Scylla</taxon>
    </lineage>
</organism>
<feature type="region of interest" description="Disordered" evidence="1">
    <location>
        <begin position="1"/>
        <end position="27"/>
    </location>
</feature>
<accession>A0AAW0V062</accession>
<protein>
    <submittedName>
        <fullName evidence="2">Uncharacterized protein</fullName>
    </submittedName>
</protein>
<evidence type="ECO:0000256" key="1">
    <source>
        <dbReference type="SAM" id="MobiDB-lite"/>
    </source>
</evidence>